<protein>
    <submittedName>
        <fullName evidence="10">Putative transport protein</fullName>
    </submittedName>
</protein>
<name>A0A1N6KKE5_9BURK</name>
<evidence type="ECO:0000256" key="1">
    <source>
        <dbReference type="ARBA" id="ARBA00004651"/>
    </source>
</evidence>
<dbReference type="GO" id="GO:0006813">
    <property type="term" value="P:potassium ion transport"/>
    <property type="evidence" value="ECO:0007669"/>
    <property type="project" value="InterPro"/>
</dbReference>
<evidence type="ECO:0000313" key="10">
    <source>
        <dbReference type="EMBL" id="SIO57018.1"/>
    </source>
</evidence>
<dbReference type="PROSITE" id="PS51202">
    <property type="entry name" value="RCK_C"/>
    <property type="match status" value="1"/>
</dbReference>
<sequence>MQFVKALLEQQPMFALFLTIAIGYVVGEISIKGFSLGVGAVLFVGLAVGWFAPKSAPAAMVGTLGLALFLYAVGAQYGKQFFLGFSSAYGRRANLIALVGVLLSGVVSLVCMKIYQLNPGHALGLFAGSGTSTATLQAALAELGNDDAAVGYSVAYPFGVAGPILLLYITFALVKPKIAAPSAAGMEILEVSLDNPHFAGKTLAELMSGLPADVQIVARRRAHHNEPARPDLVLAEHDLLLMVGPNRATLDLAGESLGEAEPGRMVKDRQHLDYLRVFASRPAVVGRALAELGLPGENAAVIAHVRRGDADMLARPDLVLEFGDRVGLLANPADFAGLCRFFGNSIKGTAEFSYISIGLGMALGFLLGAISIPLPGIGKIGLGLSGVLIVALILGKLRRTGGLNWTIPLSANLVLRNLGLTLFLAQVGMASGPRFASTVSQTGLLMLGLGAVVLLALAIPVIVLGLFVCHMSFDQVAGIVAGACGNPAILAYASKLAPTDEPDIGYAMIFPGMTIIKILFVDIVPALLR</sequence>
<dbReference type="Gene3D" id="3.30.70.1450">
    <property type="entry name" value="Regulator of K+ conductance, C-terminal domain"/>
    <property type="match status" value="2"/>
</dbReference>
<dbReference type="Proteomes" id="UP000184693">
    <property type="component" value="Unassembled WGS sequence"/>
</dbReference>
<feature type="transmembrane region" description="Helical" evidence="8">
    <location>
        <begin position="409"/>
        <end position="432"/>
    </location>
</feature>
<feature type="transmembrane region" description="Helical" evidence="8">
    <location>
        <begin position="352"/>
        <end position="374"/>
    </location>
</feature>
<gene>
    <name evidence="10" type="ORF">SAMN05444168_7447</name>
</gene>
<evidence type="ECO:0000256" key="8">
    <source>
        <dbReference type="SAM" id="Phobius"/>
    </source>
</evidence>
<evidence type="ECO:0000256" key="4">
    <source>
        <dbReference type="ARBA" id="ARBA00022475"/>
    </source>
</evidence>
<feature type="transmembrane region" description="Helical" evidence="8">
    <location>
        <begin position="95"/>
        <end position="115"/>
    </location>
</feature>
<dbReference type="PANTHER" id="PTHR30445">
    <property type="entry name" value="K(+)_H(+) ANTIPORTER SUBUNIT KHTT"/>
    <property type="match status" value="1"/>
</dbReference>
<organism evidence="10 11">
    <name type="scientific">Paraburkholderia phenazinium</name>
    <dbReference type="NCBI Taxonomy" id="60549"/>
    <lineage>
        <taxon>Bacteria</taxon>
        <taxon>Pseudomonadati</taxon>
        <taxon>Pseudomonadota</taxon>
        <taxon>Betaproteobacteria</taxon>
        <taxon>Burkholderiales</taxon>
        <taxon>Burkholderiaceae</taxon>
        <taxon>Paraburkholderia</taxon>
    </lineage>
</organism>
<dbReference type="EMBL" id="FSRM01000002">
    <property type="protein sequence ID" value="SIO57018.1"/>
    <property type="molecule type" value="Genomic_DNA"/>
</dbReference>
<feature type="transmembrane region" description="Helical" evidence="8">
    <location>
        <begin position="58"/>
        <end position="74"/>
    </location>
</feature>
<comment type="similarity">
    <text evidence="2">Belongs to the AAE transporter (TC 2.A.81) family.</text>
</comment>
<keyword evidence="4" id="KW-1003">Cell membrane</keyword>
<evidence type="ECO:0000256" key="2">
    <source>
        <dbReference type="ARBA" id="ARBA00009854"/>
    </source>
</evidence>
<evidence type="ECO:0000256" key="6">
    <source>
        <dbReference type="ARBA" id="ARBA00022989"/>
    </source>
</evidence>
<dbReference type="Pfam" id="PF06826">
    <property type="entry name" value="Asp-Al_Ex"/>
    <property type="match status" value="2"/>
</dbReference>
<keyword evidence="3" id="KW-0813">Transport</keyword>
<dbReference type="Pfam" id="PF02080">
    <property type="entry name" value="TrkA_C"/>
    <property type="match status" value="1"/>
</dbReference>
<dbReference type="NCBIfam" id="TIGR01625">
    <property type="entry name" value="YidE_YbjL_dupl"/>
    <property type="match status" value="2"/>
</dbReference>
<dbReference type="GO" id="GO:0008324">
    <property type="term" value="F:monoatomic cation transmembrane transporter activity"/>
    <property type="evidence" value="ECO:0007669"/>
    <property type="project" value="InterPro"/>
</dbReference>
<keyword evidence="7 8" id="KW-0472">Membrane</keyword>
<dbReference type="InterPro" id="IPR006512">
    <property type="entry name" value="YidE_YbjL"/>
</dbReference>
<feature type="transmembrane region" description="Helical" evidence="8">
    <location>
        <begin position="12"/>
        <end position="27"/>
    </location>
</feature>
<keyword evidence="6 8" id="KW-1133">Transmembrane helix</keyword>
<evidence type="ECO:0000256" key="5">
    <source>
        <dbReference type="ARBA" id="ARBA00022692"/>
    </source>
</evidence>
<feature type="transmembrane region" description="Helical" evidence="8">
    <location>
        <begin position="154"/>
        <end position="174"/>
    </location>
</feature>
<feature type="transmembrane region" description="Helical" evidence="8">
    <location>
        <begin position="444"/>
        <end position="469"/>
    </location>
</feature>
<feature type="transmembrane region" description="Helical" evidence="8">
    <location>
        <begin position="380"/>
        <end position="397"/>
    </location>
</feature>
<evidence type="ECO:0000256" key="3">
    <source>
        <dbReference type="ARBA" id="ARBA00022448"/>
    </source>
</evidence>
<accession>A0A1N6KKE5</accession>
<dbReference type="SUPFAM" id="SSF116726">
    <property type="entry name" value="TrkA C-terminal domain-like"/>
    <property type="match status" value="2"/>
</dbReference>
<reference evidence="10 11" key="1">
    <citation type="submission" date="2016-11" db="EMBL/GenBank/DDBJ databases">
        <authorList>
            <person name="Jaros S."/>
            <person name="Januszkiewicz K."/>
            <person name="Wedrychowicz H."/>
        </authorList>
    </citation>
    <scope>NUCLEOTIDE SEQUENCE [LARGE SCALE GENOMIC DNA]</scope>
    <source>
        <strain evidence="10 11">GAS86</strain>
    </source>
</reference>
<dbReference type="OrthoDB" id="8611026at2"/>
<feature type="transmembrane region" description="Helical" evidence="8">
    <location>
        <begin position="476"/>
        <end position="494"/>
    </location>
</feature>
<feature type="domain" description="RCK C-terminal" evidence="9">
    <location>
        <begin position="258"/>
        <end position="344"/>
    </location>
</feature>
<comment type="subcellular location">
    <subcellularLocation>
        <location evidence="1">Cell membrane</location>
        <topology evidence="1">Multi-pass membrane protein</topology>
    </subcellularLocation>
</comment>
<dbReference type="AlphaFoldDB" id="A0A1N6KKE5"/>
<dbReference type="RefSeq" id="WP_074269134.1">
    <property type="nucleotide sequence ID" value="NZ_FSRM01000002.1"/>
</dbReference>
<feature type="transmembrane region" description="Helical" evidence="8">
    <location>
        <begin position="506"/>
        <end position="528"/>
    </location>
</feature>
<proteinExistence type="inferred from homology"/>
<feature type="transmembrane region" description="Helical" evidence="8">
    <location>
        <begin position="34"/>
        <end position="52"/>
    </location>
</feature>
<evidence type="ECO:0000259" key="9">
    <source>
        <dbReference type="PROSITE" id="PS51202"/>
    </source>
</evidence>
<dbReference type="InterPro" id="IPR006037">
    <property type="entry name" value="RCK_C"/>
</dbReference>
<dbReference type="PANTHER" id="PTHR30445:SF3">
    <property type="entry name" value="TRANSPORT PROTEIN YIDE-RELATED"/>
    <property type="match status" value="1"/>
</dbReference>
<evidence type="ECO:0000256" key="7">
    <source>
        <dbReference type="ARBA" id="ARBA00023136"/>
    </source>
</evidence>
<dbReference type="InterPro" id="IPR036721">
    <property type="entry name" value="RCK_C_sf"/>
</dbReference>
<evidence type="ECO:0000313" key="11">
    <source>
        <dbReference type="Proteomes" id="UP000184693"/>
    </source>
</evidence>
<keyword evidence="5 8" id="KW-0812">Transmembrane</keyword>
<dbReference type="InterPro" id="IPR050144">
    <property type="entry name" value="AAE_transporter"/>
</dbReference>
<dbReference type="GO" id="GO:0005886">
    <property type="term" value="C:plasma membrane"/>
    <property type="evidence" value="ECO:0007669"/>
    <property type="project" value="UniProtKB-SubCell"/>
</dbReference>